<dbReference type="GO" id="GO:0005524">
    <property type="term" value="F:ATP binding"/>
    <property type="evidence" value="ECO:0007669"/>
    <property type="project" value="UniProtKB-KW"/>
</dbReference>
<evidence type="ECO:0000256" key="2">
    <source>
        <dbReference type="ARBA" id="ARBA00022695"/>
    </source>
</evidence>
<dbReference type="EMBL" id="SBKQ01000002">
    <property type="protein sequence ID" value="RXR34648.1"/>
    <property type="molecule type" value="Genomic_DNA"/>
</dbReference>
<proteinExistence type="predicted"/>
<keyword evidence="3" id="KW-0479">Metal-binding</keyword>
<dbReference type="GO" id="GO:0009117">
    <property type="term" value="P:nucleotide metabolic process"/>
    <property type="evidence" value="ECO:0007669"/>
    <property type="project" value="UniProtKB-KW"/>
</dbReference>
<keyword evidence="2" id="KW-0548">Nucleotidyltransferase</keyword>
<evidence type="ECO:0000256" key="8">
    <source>
        <dbReference type="ARBA" id="ARBA00023118"/>
    </source>
</evidence>
<dbReference type="InterPro" id="IPR048445">
    <property type="entry name" value="DncV-like_NTFase"/>
</dbReference>
<organism evidence="13 14">
    <name type="scientific">Flavobacterium piscinae</name>
    <dbReference type="NCBI Taxonomy" id="2506424"/>
    <lineage>
        <taxon>Bacteria</taxon>
        <taxon>Pseudomonadati</taxon>
        <taxon>Bacteroidota</taxon>
        <taxon>Flavobacteriia</taxon>
        <taxon>Flavobacteriales</taxon>
        <taxon>Flavobacteriaceae</taxon>
        <taxon>Flavobacterium</taxon>
    </lineage>
</organism>
<keyword evidence="7" id="KW-0546">Nucleotide metabolism</keyword>
<evidence type="ECO:0000256" key="4">
    <source>
        <dbReference type="ARBA" id="ARBA00022741"/>
    </source>
</evidence>
<dbReference type="RefSeq" id="WP_129463060.1">
    <property type="nucleotide sequence ID" value="NZ_SBKQ01000002.1"/>
</dbReference>
<comment type="catalytic activity">
    <reaction evidence="10">
        <text>GTP + ATP = 3',3'-cGAMP + 2 diphosphate</text>
        <dbReference type="Rhea" id="RHEA:35647"/>
        <dbReference type="ChEBI" id="CHEBI:30616"/>
        <dbReference type="ChEBI" id="CHEBI:33019"/>
        <dbReference type="ChEBI" id="CHEBI:37565"/>
        <dbReference type="ChEBI" id="CHEBI:71501"/>
    </reaction>
    <physiologicalReaction direction="left-to-right" evidence="10">
        <dbReference type="Rhea" id="RHEA:35648"/>
    </physiologicalReaction>
</comment>
<feature type="domain" description="Cyclic GMP-AMP synthase DncV-like nucleotidyltransferase" evidence="12">
    <location>
        <begin position="48"/>
        <end position="128"/>
    </location>
</feature>
<keyword evidence="1" id="KW-0808">Transferase</keyword>
<dbReference type="GO" id="GO:0051607">
    <property type="term" value="P:defense response to virus"/>
    <property type="evidence" value="ECO:0007669"/>
    <property type="project" value="UniProtKB-KW"/>
</dbReference>
<dbReference type="Pfam" id="PF21654">
    <property type="entry name" value="DncV-like_NTFase"/>
    <property type="match status" value="1"/>
</dbReference>
<keyword evidence="11" id="KW-0175">Coiled coil</keyword>
<feature type="coiled-coil region" evidence="11">
    <location>
        <begin position="247"/>
        <end position="274"/>
    </location>
</feature>
<accession>A0A4Q1KWH5</accession>
<keyword evidence="4" id="KW-0547">Nucleotide-binding</keyword>
<dbReference type="Proteomes" id="UP000289734">
    <property type="component" value="Unassembled WGS sequence"/>
</dbReference>
<evidence type="ECO:0000259" key="12">
    <source>
        <dbReference type="Pfam" id="PF21654"/>
    </source>
</evidence>
<keyword evidence="8" id="KW-0051">Antiviral defense</keyword>
<evidence type="ECO:0000256" key="6">
    <source>
        <dbReference type="ARBA" id="ARBA00022842"/>
    </source>
</evidence>
<reference evidence="14" key="1">
    <citation type="submission" date="2019-01" db="EMBL/GenBank/DDBJ databases">
        <title>Cytophagaceae bacterium strain CAR-16.</title>
        <authorList>
            <person name="Chen W.-M."/>
        </authorList>
    </citation>
    <scope>NUCLEOTIDE SEQUENCE [LARGE SCALE GENOMIC DNA]</scope>
    <source>
        <strain evidence="14">ICH-30</strain>
    </source>
</reference>
<evidence type="ECO:0000313" key="14">
    <source>
        <dbReference type="Proteomes" id="UP000289734"/>
    </source>
</evidence>
<evidence type="ECO:0000256" key="5">
    <source>
        <dbReference type="ARBA" id="ARBA00022840"/>
    </source>
</evidence>
<evidence type="ECO:0000256" key="11">
    <source>
        <dbReference type="SAM" id="Coils"/>
    </source>
</evidence>
<comment type="caution">
    <text evidence="13">The sequence shown here is derived from an EMBL/GenBank/DDBJ whole genome shotgun (WGS) entry which is preliminary data.</text>
</comment>
<dbReference type="GO" id="GO:0046872">
    <property type="term" value="F:metal ion binding"/>
    <property type="evidence" value="ECO:0007669"/>
    <property type="project" value="UniProtKB-KW"/>
</dbReference>
<evidence type="ECO:0000256" key="1">
    <source>
        <dbReference type="ARBA" id="ARBA00022679"/>
    </source>
</evidence>
<evidence type="ECO:0000256" key="3">
    <source>
        <dbReference type="ARBA" id="ARBA00022723"/>
    </source>
</evidence>
<dbReference type="GO" id="GO:0016779">
    <property type="term" value="F:nucleotidyltransferase activity"/>
    <property type="evidence" value="ECO:0007669"/>
    <property type="project" value="UniProtKB-KW"/>
</dbReference>
<sequence>MANCNKLFLDFNKVITPSNEEMQKMKTSREALEKKITAKLREKLNMTPTYYTQGSGAKDMKTIIIKEDGTYDADRGVFLPQKPEVSADTVQKYIYDAVKDHTADGAEHRKKCIRVLFKSAYNIDFPSYYEVKDEDYAYMAVKGNGWIKDDPWHMVNWLAKHKDSNGQLVRIIKYLKVWSSKCNFKMPSGIAFAVWVCNNFSEKLDRDDESLYETLKSIKAELYWSVTCISPVEPFDDLTSKLSQDQKEKFKKELDKFVDDAKDALDEKNQLESSKIWRKYLGERFPLGADEDLDSKEQALLSAASHVLSGSAYLDNNGRINDNSGVVHKPHRNYGD</sequence>
<dbReference type="OrthoDB" id="661552at2"/>
<name>A0A4Q1KWH5_9FLAO</name>
<gene>
    <name evidence="13" type="ORF">EQG68_01715</name>
</gene>
<protein>
    <recommendedName>
        <fullName evidence="9">Cyclic GMP-AMP synthase</fullName>
    </recommendedName>
</protein>
<evidence type="ECO:0000256" key="10">
    <source>
        <dbReference type="ARBA" id="ARBA00048304"/>
    </source>
</evidence>
<evidence type="ECO:0000256" key="9">
    <source>
        <dbReference type="ARBA" id="ARBA00044145"/>
    </source>
</evidence>
<keyword evidence="5" id="KW-0067">ATP-binding</keyword>
<keyword evidence="14" id="KW-1185">Reference proteome</keyword>
<keyword evidence="6" id="KW-0460">Magnesium</keyword>
<evidence type="ECO:0000313" key="13">
    <source>
        <dbReference type="EMBL" id="RXR34648.1"/>
    </source>
</evidence>
<evidence type="ECO:0000256" key="7">
    <source>
        <dbReference type="ARBA" id="ARBA00023080"/>
    </source>
</evidence>
<dbReference type="AlphaFoldDB" id="A0A4Q1KWH5"/>